<organism evidence="1 2">
    <name type="scientific">Xanthomonas arboricola pv. guizotiae</name>
    <dbReference type="NCBI Taxonomy" id="487867"/>
    <lineage>
        <taxon>Bacteria</taxon>
        <taxon>Pseudomonadati</taxon>
        <taxon>Pseudomonadota</taxon>
        <taxon>Gammaproteobacteria</taxon>
        <taxon>Lysobacterales</taxon>
        <taxon>Lysobacteraceae</taxon>
        <taxon>Xanthomonas</taxon>
    </lineage>
</organism>
<gene>
    <name evidence="1" type="ORF">XarbCFBP7409_03240</name>
</gene>
<evidence type="ECO:0000313" key="2">
    <source>
        <dbReference type="Proteomes" id="UP000238049"/>
    </source>
</evidence>
<accession>A0A2S7A6M9</accession>
<proteinExistence type="predicted"/>
<reference evidence="1 2" key="1">
    <citation type="submission" date="2016-08" db="EMBL/GenBank/DDBJ databases">
        <title>Evolution of the type three secretion system and type three effector repertoires in Xanthomonas.</title>
        <authorList>
            <person name="Merda D."/>
            <person name="Briand M."/>
            <person name="Bosis E."/>
            <person name="Rousseau C."/>
            <person name="Portier P."/>
            <person name="Jacques M.-A."/>
            <person name="Fischer-Le Saux M."/>
        </authorList>
    </citation>
    <scope>NUCLEOTIDE SEQUENCE [LARGE SCALE GENOMIC DNA]</scope>
    <source>
        <strain evidence="1 2">CFBP 7409</strain>
    </source>
</reference>
<protein>
    <submittedName>
        <fullName evidence="1">Uncharacterized protein</fullName>
    </submittedName>
</protein>
<dbReference type="Proteomes" id="UP000238049">
    <property type="component" value="Unassembled WGS sequence"/>
</dbReference>
<name>A0A2S7A6M9_9XANT</name>
<dbReference type="EMBL" id="MDSL01000004">
    <property type="protein sequence ID" value="PPU03572.1"/>
    <property type="molecule type" value="Genomic_DNA"/>
</dbReference>
<comment type="caution">
    <text evidence="1">The sequence shown here is derived from an EMBL/GenBank/DDBJ whole genome shotgun (WGS) entry which is preliminary data.</text>
</comment>
<dbReference type="AlphaFoldDB" id="A0A2S7A6M9"/>
<sequence length="206" mass="22814">MTFGQRHIGMPGVIALGRGQQHRRIGQRIARQGLARLRQQVGQGVLAPFQRIGAVRCQGQDALIQRQRAVRAAIQAPLPLRGHRLCEQGVQPGPTRLQLAQAQCHRCDLRLRHLQRVRQRQSALRSSGVPGRNRRARLHHCGGTGARQPGAGFATIAVQRKRSSEQFARAIAIGRTEVAARQCRIAPLQQLLDARVRPQPIGQRLA</sequence>
<evidence type="ECO:0000313" key="1">
    <source>
        <dbReference type="EMBL" id="PPU03572.1"/>
    </source>
</evidence>